<proteinExistence type="predicted"/>
<evidence type="ECO:0000313" key="3">
    <source>
        <dbReference type="EMBL" id="AHW65306.1"/>
    </source>
</evidence>
<dbReference type="eggNOG" id="COG5635">
    <property type="taxonomic scope" value="Bacteria"/>
</dbReference>
<reference evidence="3 4" key="1">
    <citation type="journal article" date="2015" name="Int. J. Syst. Evol. Microbiol.">
        <title>Revisiting Corynebacterium glyciniphilum (ex Kubota et al., 1972) sp. nov., nom. rev., isolated from putrefied banana.</title>
        <authorList>
            <person name="Al-Dilaimi A."/>
            <person name="Bednarz H."/>
            <person name="Lomker A."/>
            <person name="Niehaus K."/>
            <person name="Kalinowski J."/>
            <person name="Ruckert C."/>
        </authorList>
    </citation>
    <scope>NUCLEOTIDE SEQUENCE [LARGE SCALE GENOMIC DNA]</scope>
    <source>
        <strain evidence="3">AJ 3170</strain>
    </source>
</reference>
<dbReference type="InterPro" id="IPR025139">
    <property type="entry name" value="DUF4062"/>
</dbReference>
<evidence type="ECO:0000259" key="2">
    <source>
        <dbReference type="Pfam" id="PF13271"/>
    </source>
</evidence>
<protein>
    <recommendedName>
        <fullName evidence="2">DUF4062 domain-containing protein</fullName>
    </recommendedName>
</protein>
<dbReference type="KEGG" id="cgy:CGLY_14350"/>
<dbReference type="OrthoDB" id="72299at2"/>
<feature type="region of interest" description="Disordered" evidence="1">
    <location>
        <begin position="288"/>
        <end position="321"/>
    </location>
</feature>
<dbReference type="AlphaFoldDB" id="X5EFF4"/>
<dbReference type="Pfam" id="PF13271">
    <property type="entry name" value="DUF4062"/>
    <property type="match status" value="1"/>
</dbReference>
<dbReference type="HOGENOM" id="CLU_062193_1_1_11"/>
<evidence type="ECO:0000313" key="4">
    <source>
        <dbReference type="Proteomes" id="UP000023703"/>
    </source>
</evidence>
<dbReference type="EMBL" id="CP006842">
    <property type="protein sequence ID" value="AHW65306.1"/>
    <property type="molecule type" value="Genomic_DNA"/>
</dbReference>
<evidence type="ECO:0000256" key="1">
    <source>
        <dbReference type="SAM" id="MobiDB-lite"/>
    </source>
</evidence>
<accession>X5EFF4</accession>
<organism evidence="3 4">
    <name type="scientific">Corynebacterium glyciniphilum AJ 3170</name>
    <dbReference type="NCBI Taxonomy" id="1404245"/>
    <lineage>
        <taxon>Bacteria</taxon>
        <taxon>Bacillati</taxon>
        <taxon>Actinomycetota</taxon>
        <taxon>Actinomycetes</taxon>
        <taxon>Mycobacteriales</taxon>
        <taxon>Corynebacteriaceae</taxon>
        <taxon>Corynebacterium</taxon>
    </lineage>
</organism>
<sequence length="401" mass="45245">MAIEKREQVFISSTFKDLVEERRAAIQTLLEADCIPAGMELFPASDTEKWDLIRGVIDLCDYYVVIVGGRYGSMDDVEQLSYTEMEFDYAVKTKKPVMGFLHGDPGKLPGNKLDLDGELREKLDAFRAKIEKKMVKYWHEPGDLPGQVALAIMQIRKSHPAVGWIRASEAMTPAVKAELAELRAKVRELSADLHDEQRQNASVVDSSDLVQGEEGAPLECNIEFHWKRTFDARKAYKHNRSHGLWTVNPTWNDILKHLGPELMDEASEEYLRERLSALCDRLARNDLIKNDDNDDNDTGEATVGDEASADKSGDDEAEEDDRVGRIYAVEVTIESFNDVKVQFAALGLVEKGTKRRPGSDTNTYWCLTDRGQKQLLRLRAIREAVLVETEREAVEGDPATK</sequence>
<feature type="domain" description="DUF4062" evidence="2">
    <location>
        <begin position="8"/>
        <end position="90"/>
    </location>
</feature>
<keyword evidence="4" id="KW-1185">Reference proteome</keyword>
<dbReference type="Proteomes" id="UP000023703">
    <property type="component" value="Chromosome"/>
</dbReference>
<gene>
    <name evidence="3" type="ORF">CGLY_14350</name>
</gene>
<dbReference type="RefSeq" id="WP_052540299.1">
    <property type="nucleotide sequence ID" value="NZ_CP006842.1"/>
</dbReference>
<name>X5EFF4_9CORY</name>